<gene>
    <name evidence="1" type="ORF">SAMN04488138_11420</name>
</gene>
<dbReference type="OrthoDB" id="7066078at2"/>
<proteinExistence type="predicted"/>
<dbReference type="RefSeq" id="WP_066598676.1">
    <property type="nucleotide sequence ID" value="NZ_FORY01000014.1"/>
</dbReference>
<dbReference type="STRING" id="576117.SAMN04488138_11420"/>
<evidence type="ECO:0000313" key="1">
    <source>
        <dbReference type="EMBL" id="SFJ91685.1"/>
    </source>
</evidence>
<sequence>MTRSPSLTTALDALSENLSEGPSGFSAFVPPLQSLIGPCYVAVSLLEPETKLRRIYSSKEDSYPVGSVKSMVGTGWETALVFEGRHLFSPDANALHFAFQDALAILDLGFGCAINLRIAWGGVLLGSVNLLAKPDAFDAQSFQHAKAFVAPLTLMTLRYIERNGAGF</sequence>
<evidence type="ECO:0008006" key="3">
    <source>
        <dbReference type="Google" id="ProtNLM"/>
    </source>
</evidence>
<reference evidence="1 2" key="1">
    <citation type="submission" date="2016-10" db="EMBL/GenBank/DDBJ databases">
        <authorList>
            <person name="de Groot N.N."/>
        </authorList>
    </citation>
    <scope>NUCLEOTIDE SEQUENCE [LARGE SCALE GENOMIC DNA]</scope>
    <source>
        <strain evidence="1 2">CGMCC 1.8891</strain>
    </source>
</reference>
<dbReference type="GeneID" id="98666236"/>
<accession>A0A1I3V8R7</accession>
<name>A0A1I3V8R7_9RHOB</name>
<dbReference type="AlphaFoldDB" id="A0A1I3V8R7"/>
<organism evidence="1 2">
    <name type="scientific">Celeribacter halophilus</name>
    <dbReference type="NCBI Taxonomy" id="576117"/>
    <lineage>
        <taxon>Bacteria</taxon>
        <taxon>Pseudomonadati</taxon>
        <taxon>Pseudomonadota</taxon>
        <taxon>Alphaproteobacteria</taxon>
        <taxon>Rhodobacterales</taxon>
        <taxon>Roseobacteraceae</taxon>
        <taxon>Celeribacter</taxon>
    </lineage>
</organism>
<keyword evidence="2" id="KW-1185">Reference proteome</keyword>
<dbReference type="EMBL" id="FORY01000014">
    <property type="protein sequence ID" value="SFJ91685.1"/>
    <property type="molecule type" value="Genomic_DNA"/>
</dbReference>
<evidence type="ECO:0000313" key="2">
    <source>
        <dbReference type="Proteomes" id="UP000183299"/>
    </source>
</evidence>
<dbReference type="Proteomes" id="UP000183299">
    <property type="component" value="Unassembled WGS sequence"/>
</dbReference>
<protein>
    <recommendedName>
        <fullName evidence="3">GAF domain-containing protein</fullName>
    </recommendedName>
</protein>